<keyword evidence="2" id="KW-1185">Reference proteome</keyword>
<dbReference type="Gene3D" id="3.40.50.1110">
    <property type="entry name" value="SGNH hydrolase"/>
    <property type="match status" value="1"/>
</dbReference>
<comment type="caution">
    <text evidence="1">The sequence shown here is derived from an EMBL/GenBank/DDBJ whole genome shotgun (WGS) entry which is preliminary data.</text>
</comment>
<sequence length="694" mass="78796">MSNLVVQSKKIIAAELANLIFTESNDSTTKQKLIEQLKLNLVDEEQQSTSWFRDEQEQSTTVGIWKPEIRNGDTYYVRDSRRNAEWAYWAQIHEIPPKSSKKRVLMLGESVARGYLYDPYYYPAQVLENILEKYGTSDYEIVDLARTNMDLKGLFEFAADSVNLDPDAMVIFAGNNWYNSVRRDLSKNEVKEMASVLEREGTKGLEQFLLGKFKKLIHNLLKRLGKIAAERNIPVLFIIPEFNLVDWRSSANEKILTSLSNDVLRAWHGAKASAEEALSTGDLKAACGYAQQMIDADHSHPWGYEIMAYGKLQTGLYDEARTCLESARDTSIYYRADSKPRTHALVREIFLEEAHNFDIKVIDLPTVFTQQRGGKLPGRDLFLDYCHLSEEGIQIAMAAAAKALLKYTVGKEVALEDFNAWQFKASDEVKAVAYACAAVHNAHYGQTHDVLYYLCEMAVKCSPVAIEIMTSYVDFATRRISSTLCKSHEKLVENEWINQYGGGVGFLHKREQKIMDIALVNAMIKALKTVNIDLSGSVKALRKKEHGVNGRKVNLLESFYNSTSYDIYQGRTPSFYQSRNVESEFFIVADEGKSVNTKLTYRTPQRNAPSDKINMFINGAFFKELSASEQWSTHAITIPAELVVDEINVVKFVWSSTFEFADVPKFRSKIAKDAILDRLYQVYGEIIHFTASAE</sequence>
<dbReference type="RefSeq" id="WP_202011978.1">
    <property type="nucleotide sequence ID" value="NZ_JAERRB010000005.1"/>
</dbReference>
<dbReference type="InterPro" id="IPR036514">
    <property type="entry name" value="SGNH_hydro_sf"/>
</dbReference>
<dbReference type="SUPFAM" id="SSF52266">
    <property type="entry name" value="SGNH hydrolase"/>
    <property type="match status" value="1"/>
</dbReference>
<reference evidence="1 2" key="1">
    <citation type="submission" date="2021-01" db="EMBL/GenBank/DDBJ databases">
        <title>Chryseolinea sp. Jin1 Genome sequencing and assembly.</title>
        <authorList>
            <person name="Kim I."/>
        </authorList>
    </citation>
    <scope>NUCLEOTIDE SEQUENCE [LARGE SCALE GENOMIC DNA]</scope>
    <source>
        <strain evidence="1 2">Jin1</strain>
    </source>
</reference>
<proteinExistence type="predicted"/>
<protein>
    <recommendedName>
        <fullName evidence="3">SGNH hydrolase-type esterase domain-containing protein</fullName>
    </recommendedName>
</protein>
<gene>
    <name evidence="1" type="ORF">JI741_17710</name>
</gene>
<organism evidence="1 2">
    <name type="scientific">Chryseolinea lacunae</name>
    <dbReference type="NCBI Taxonomy" id="2801331"/>
    <lineage>
        <taxon>Bacteria</taxon>
        <taxon>Pseudomonadati</taxon>
        <taxon>Bacteroidota</taxon>
        <taxon>Cytophagia</taxon>
        <taxon>Cytophagales</taxon>
        <taxon>Fulvivirgaceae</taxon>
        <taxon>Chryseolinea</taxon>
    </lineage>
</organism>
<evidence type="ECO:0008006" key="3">
    <source>
        <dbReference type="Google" id="ProtNLM"/>
    </source>
</evidence>
<evidence type="ECO:0000313" key="1">
    <source>
        <dbReference type="EMBL" id="MBL0743071.1"/>
    </source>
</evidence>
<name>A0ABS1KUE4_9BACT</name>
<accession>A0ABS1KUE4</accession>
<dbReference type="EMBL" id="JAERRB010000005">
    <property type="protein sequence ID" value="MBL0743071.1"/>
    <property type="molecule type" value="Genomic_DNA"/>
</dbReference>
<evidence type="ECO:0000313" key="2">
    <source>
        <dbReference type="Proteomes" id="UP000613030"/>
    </source>
</evidence>
<dbReference type="Proteomes" id="UP000613030">
    <property type="component" value="Unassembled WGS sequence"/>
</dbReference>